<dbReference type="EC" id="3.2.1.20" evidence="5"/>
<dbReference type="STRING" id="1250539.Ga0080574_TMP4444"/>
<gene>
    <name evidence="5" type="ORF">Ga0080574_TMP4444</name>
</gene>
<dbReference type="InterPro" id="IPR045857">
    <property type="entry name" value="O16G_dom_2"/>
</dbReference>
<dbReference type="Pfam" id="PF11941">
    <property type="entry name" value="DUF3459"/>
    <property type="match status" value="1"/>
</dbReference>
<dbReference type="CDD" id="cd11330">
    <property type="entry name" value="AmyAc_OligoGlu"/>
    <property type="match status" value="1"/>
</dbReference>
<feature type="domain" description="Glycosyl hydrolase family 13 catalytic" evidence="4">
    <location>
        <begin position="28"/>
        <end position="415"/>
    </location>
</feature>
<dbReference type="GO" id="GO:0004558">
    <property type="term" value="F:alpha-1,4-glucosidase activity"/>
    <property type="evidence" value="ECO:0007669"/>
    <property type="project" value="UniProtKB-EC"/>
</dbReference>
<dbReference type="PANTHER" id="PTHR10357:SF179">
    <property type="entry name" value="NEUTRAL AND BASIC AMINO ACID TRANSPORT PROTEIN RBAT"/>
    <property type="match status" value="1"/>
</dbReference>
<name>A0A1P8UZH7_9RHOB</name>
<dbReference type="SMART" id="SM00642">
    <property type="entry name" value="Aamy"/>
    <property type="match status" value="1"/>
</dbReference>
<evidence type="ECO:0000256" key="3">
    <source>
        <dbReference type="ARBA" id="ARBA00023295"/>
    </source>
</evidence>
<dbReference type="InterPro" id="IPR017853">
    <property type="entry name" value="GH"/>
</dbReference>
<dbReference type="Gene3D" id="3.90.400.10">
    <property type="entry name" value="Oligo-1,6-glucosidase, Domain 2"/>
    <property type="match status" value="1"/>
</dbReference>
<dbReference type="Gene3D" id="3.20.20.80">
    <property type="entry name" value="Glycosidases"/>
    <property type="match status" value="1"/>
</dbReference>
<sequence>MTEMPDMSAANRYLKKDPDWWRGAVIYQIYPRSFQDSNGDGVGDLLGIAQRLPYVASLGVDAVWISPFFRSPMHDFGYDVSDYCDVDPMFGTLSDFDEVIHSAHMLGLKVLMDLVMSHSSIEHPWFRESRSSRDNPRANWYVWADAKPDGTPPNNWLSIFGGSSWQWDPTRCQYYLHNFLTEQPDMNFHEPALQDALLDVAKFWLDRGVDGFRLDTVNFYTHDKQLRDNPPLAPEERNPITAPAVNPYTWQNHLYDKTQPENLDFLARLRALMNGYDAAAVGEIGEDQRGLEVLGDYTRGDKHLHMSYAFELLSDHAPTAAYIKQVMDDVEEKAPGGWACWAFSNHDVVRHITRWNIPEEAARLYMTLMMCLRGSACLYQGEELGLPEAVLSFEDIQDPYGKRFWPAFKGRDGSRTPMVWDGNALNGGFSSNMKPWLPVSHDHLSRTVADQEKDPLAMLHHYRRAIAFRHSHAALKTGAISEVCCEGTVLTFRRCLDREELFCAFNIGDAPVTIEAPAGRWHQVGGELGSAGPAPDGKLHFGRWQPVLALKQ</sequence>
<evidence type="ECO:0000313" key="5">
    <source>
        <dbReference type="EMBL" id="APZ54778.1"/>
    </source>
</evidence>
<dbReference type="Proteomes" id="UP000187059">
    <property type="component" value="Chromosome"/>
</dbReference>
<dbReference type="InterPro" id="IPR022567">
    <property type="entry name" value="DUF3459"/>
</dbReference>
<dbReference type="Pfam" id="PF00128">
    <property type="entry name" value="Alpha-amylase"/>
    <property type="match status" value="1"/>
</dbReference>
<protein>
    <submittedName>
        <fullName evidence="5">Alpha-glucosidase</fullName>
        <ecNumber evidence="5">3.2.1.20</ecNumber>
    </submittedName>
</protein>
<proteinExistence type="inferred from homology"/>
<keyword evidence="3 5" id="KW-0326">Glycosidase</keyword>
<dbReference type="FunFam" id="3.90.400.10:FF:000002">
    <property type="entry name" value="Sucrose isomerase"/>
    <property type="match status" value="1"/>
</dbReference>
<keyword evidence="2 5" id="KW-0378">Hydrolase</keyword>
<dbReference type="AlphaFoldDB" id="A0A1P8UZH7"/>
<dbReference type="GO" id="GO:0009313">
    <property type="term" value="P:oligosaccharide catabolic process"/>
    <property type="evidence" value="ECO:0007669"/>
    <property type="project" value="TreeGrafter"/>
</dbReference>
<dbReference type="RefSeq" id="WP_076704830.1">
    <property type="nucleotide sequence ID" value="NZ_CP015093.1"/>
</dbReference>
<evidence type="ECO:0000256" key="1">
    <source>
        <dbReference type="ARBA" id="ARBA00008061"/>
    </source>
</evidence>
<dbReference type="Gene3D" id="2.60.40.1180">
    <property type="entry name" value="Golgi alpha-mannosidase II"/>
    <property type="match status" value="1"/>
</dbReference>
<dbReference type="EMBL" id="CP015093">
    <property type="protein sequence ID" value="APZ54778.1"/>
    <property type="molecule type" value="Genomic_DNA"/>
</dbReference>
<accession>A0A1P8UZH7</accession>
<dbReference type="PANTHER" id="PTHR10357">
    <property type="entry name" value="ALPHA-AMYLASE FAMILY MEMBER"/>
    <property type="match status" value="1"/>
</dbReference>
<evidence type="ECO:0000313" key="6">
    <source>
        <dbReference type="Proteomes" id="UP000187059"/>
    </source>
</evidence>
<comment type="similarity">
    <text evidence="1">Belongs to the glycosyl hydrolase 13 family.</text>
</comment>
<evidence type="ECO:0000259" key="4">
    <source>
        <dbReference type="SMART" id="SM00642"/>
    </source>
</evidence>
<dbReference type="KEGG" id="paby:Ga0080574_TMP4444"/>
<dbReference type="GO" id="GO:0004556">
    <property type="term" value="F:alpha-amylase activity"/>
    <property type="evidence" value="ECO:0007669"/>
    <property type="project" value="TreeGrafter"/>
</dbReference>
<organism evidence="5 6">
    <name type="scientific">Salipiger abyssi</name>
    <dbReference type="NCBI Taxonomy" id="1250539"/>
    <lineage>
        <taxon>Bacteria</taxon>
        <taxon>Pseudomonadati</taxon>
        <taxon>Pseudomonadota</taxon>
        <taxon>Alphaproteobacteria</taxon>
        <taxon>Rhodobacterales</taxon>
        <taxon>Roseobacteraceae</taxon>
        <taxon>Salipiger</taxon>
    </lineage>
</organism>
<dbReference type="InterPro" id="IPR006047">
    <property type="entry name" value="GH13_cat_dom"/>
</dbReference>
<keyword evidence="6" id="KW-1185">Reference proteome</keyword>
<dbReference type="OrthoDB" id="9805159at2"/>
<evidence type="ECO:0000256" key="2">
    <source>
        <dbReference type="ARBA" id="ARBA00022801"/>
    </source>
</evidence>
<dbReference type="InterPro" id="IPR013780">
    <property type="entry name" value="Glyco_hydro_b"/>
</dbReference>
<dbReference type="SUPFAM" id="SSF51445">
    <property type="entry name" value="(Trans)glycosidases"/>
    <property type="match status" value="1"/>
</dbReference>
<reference evidence="5 6" key="1">
    <citation type="submission" date="2016-04" db="EMBL/GenBank/DDBJ databases">
        <title>Deep-sea bacteria in the southern Pacific.</title>
        <authorList>
            <person name="Tang K."/>
        </authorList>
    </citation>
    <scope>NUCLEOTIDE SEQUENCE [LARGE SCALE GENOMIC DNA]</scope>
    <source>
        <strain evidence="5 6">JLT2014</strain>
    </source>
</reference>